<comment type="caution">
    <text evidence="2">The sequence shown here is derived from an EMBL/GenBank/DDBJ whole genome shotgun (WGS) entry which is preliminary data.</text>
</comment>
<evidence type="ECO:0000313" key="2">
    <source>
        <dbReference type="EMBL" id="MDH1180386.1"/>
    </source>
</evidence>
<protein>
    <submittedName>
        <fullName evidence="2">GIY-YIG nuclease family protein</fullName>
    </submittedName>
</protein>
<name>A0ABD4YYK8_9BURK</name>
<dbReference type="AlphaFoldDB" id="A0ABD4YYK8"/>
<evidence type="ECO:0000259" key="1">
    <source>
        <dbReference type="PROSITE" id="PS50164"/>
    </source>
</evidence>
<dbReference type="PROSITE" id="PS50164">
    <property type="entry name" value="GIY_YIG"/>
    <property type="match status" value="1"/>
</dbReference>
<dbReference type="InterPro" id="IPR000305">
    <property type="entry name" value="GIY-YIG_endonuc"/>
</dbReference>
<feature type="domain" description="GIY-YIG" evidence="1">
    <location>
        <begin position="111"/>
        <end position="196"/>
    </location>
</feature>
<proteinExistence type="predicted"/>
<sequence length="482" mass="53097">MQPELKELSPLANLIVDRAIDNTNRKLIGGFRNKDNSRPGANSTKPGRVAKDALNATSAQSVMDVANRGVAWREMIEKSLTHGISTLKTMRFDGEFNVKDGVATGLDAVPNKPGVYVVLNTQNEVTYIGDSTKLQSRWHAGHLNEFKQGERSQNPYKLADEFKEGCTIKYLVMDSEETAAALEAYLIRSEQPPANKREELLNEQGKRANIEAKKMKDAAGTTGALLKGAAREAAKNSGWVLLEQLTAAALKALKDELVDIFGGGKSTILARIQRFCEKIWNIVKRIIEAPLQLLKGIFEFIVNALSKTIRQIYQLARNIFDLGTAAWSLFKDASNMSKADLVSKITETIIVSGSLVIWDGLDPVIESQLFPLLGPVAPYVAAAISAMGFGLSSHYLQQFVPSIVEFLISSRTGHHEALQAQREACMQLISLNEQQFETINVLGRYVDSSLTLEIDTKAHVRELSHHSAIKPLDLRNLLASSK</sequence>
<accession>A0ABD4YYK8</accession>
<dbReference type="InterPro" id="IPR035901">
    <property type="entry name" value="GIY-YIG_endonuc_sf"/>
</dbReference>
<evidence type="ECO:0000313" key="3">
    <source>
        <dbReference type="Proteomes" id="UP001158644"/>
    </source>
</evidence>
<reference evidence="2 3" key="1">
    <citation type="submission" date="2022-09" db="EMBL/GenBank/DDBJ databases">
        <title>Intensive care unit water sources are persistently colonized with multi-drug resistant bacteria and are the site of extensive horizontal gene transfer of antibiotic resistance genes.</title>
        <authorList>
            <person name="Diorio-Toth L."/>
        </authorList>
    </citation>
    <scope>NUCLEOTIDE SEQUENCE [LARGE SCALE GENOMIC DNA]</scope>
    <source>
        <strain evidence="2 3">GD03967</strain>
    </source>
</reference>
<dbReference type="RefSeq" id="WP_279991628.1">
    <property type="nucleotide sequence ID" value="NZ_JAOBZK010000031.1"/>
</dbReference>
<dbReference type="Proteomes" id="UP001158644">
    <property type="component" value="Unassembled WGS sequence"/>
</dbReference>
<dbReference type="EMBL" id="JAOBZK010000031">
    <property type="protein sequence ID" value="MDH1180386.1"/>
    <property type="molecule type" value="Genomic_DNA"/>
</dbReference>
<dbReference type="SMART" id="SM00465">
    <property type="entry name" value="GIYc"/>
    <property type="match status" value="1"/>
</dbReference>
<organism evidence="2 3">
    <name type="scientific">Achromobacter mucicolens</name>
    <dbReference type="NCBI Taxonomy" id="1389922"/>
    <lineage>
        <taxon>Bacteria</taxon>
        <taxon>Pseudomonadati</taxon>
        <taxon>Pseudomonadota</taxon>
        <taxon>Betaproteobacteria</taxon>
        <taxon>Burkholderiales</taxon>
        <taxon>Alcaligenaceae</taxon>
        <taxon>Achromobacter</taxon>
    </lineage>
</organism>
<dbReference type="SUPFAM" id="SSF82771">
    <property type="entry name" value="GIY-YIG endonuclease"/>
    <property type="match status" value="1"/>
</dbReference>
<dbReference type="Gene3D" id="3.40.1440.10">
    <property type="entry name" value="GIY-YIG endonuclease"/>
    <property type="match status" value="1"/>
</dbReference>
<gene>
    <name evidence="2" type="ORF">N5C72_20070</name>
</gene>
<dbReference type="Pfam" id="PF01541">
    <property type="entry name" value="GIY-YIG"/>
    <property type="match status" value="1"/>
</dbReference>